<feature type="non-terminal residue" evidence="2">
    <location>
        <position position="37"/>
    </location>
</feature>
<dbReference type="EMBL" id="LXQA011397772">
    <property type="protein sequence ID" value="MCI95830.1"/>
    <property type="molecule type" value="Genomic_DNA"/>
</dbReference>
<evidence type="ECO:0000256" key="1">
    <source>
        <dbReference type="SAM" id="MobiDB-lite"/>
    </source>
</evidence>
<feature type="compositionally biased region" description="Basic residues" evidence="1">
    <location>
        <begin position="10"/>
        <end position="24"/>
    </location>
</feature>
<dbReference type="AlphaFoldDB" id="A0A392WAT3"/>
<protein>
    <submittedName>
        <fullName evidence="2">Uncharacterized protein</fullName>
    </submittedName>
</protein>
<reference evidence="2 3" key="1">
    <citation type="journal article" date="2018" name="Front. Plant Sci.">
        <title>Red Clover (Trifolium pratense) and Zigzag Clover (T. medium) - A Picture of Genomic Similarities and Differences.</title>
        <authorList>
            <person name="Dluhosova J."/>
            <person name="Istvanek J."/>
            <person name="Nedelnik J."/>
            <person name="Repkova J."/>
        </authorList>
    </citation>
    <scope>NUCLEOTIDE SEQUENCE [LARGE SCALE GENOMIC DNA]</scope>
    <source>
        <strain evidence="3">cv. 10/8</strain>
        <tissue evidence="2">Leaf</tissue>
    </source>
</reference>
<comment type="caution">
    <text evidence="2">The sequence shown here is derived from an EMBL/GenBank/DDBJ whole genome shotgun (WGS) entry which is preliminary data.</text>
</comment>
<proteinExistence type="predicted"/>
<name>A0A392WAT3_9FABA</name>
<evidence type="ECO:0000313" key="2">
    <source>
        <dbReference type="EMBL" id="MCI95830.1"/>
    </source>
</evidence>
<organism evidence="2 3">
    <name type="scientific">Trifolium medium</name>
    <dbReference type="NCBI Taxonomy" id="97028"/>
    <lineage>
        <taxon>Eukaryota</taxon>
        <taxon>Viridiplantae</taxon>
        <taxon>Streptophyta</taxon>
        <taxon>Embryophyta</taxon>
        <taxon>Tracheophyta</taxon>
        <taxon>Spermatophyta</taxon>
        <taxon>Magnoliopsida</taxon>
        <taxon>eudicotyledons</taxon>
        <taxon>Gunneridae</taxon>
        <taxon>Pentapetalae</taxon>
        <taxon>rosids</taxon>
        <taxon>fabids</taxon>
        <taxon>Fabales</taxon>
        <taxon>Fabaceae</taxon>
        <taxon>Papilionoideae</taxon>
        <taxon>50 kb inversion clade</taxon>
        <taxon>NPAAA clade</taxon>
        <taxon>Hologalegina</taxon>
        <taxon>IRL clade</taxon>
        <taxon>Trifolieae</taxon>
        <taxon>Trifolium</taxon>
    </lineage>
</organism>
<evidence type="ECO:0000313" key="3">
    <source>
        <dbReference type="Proteomes" id="UP000265520"/>
    </source>
</evidence>
<feature type="region of interest" description="Disordered" evidence="1">
    <location>
        <begin position="1"/>
        <end position="37"/>
    </location>
</feature>
<accession>A0A392WAT3</accession>
<keyword evidence="3" id="KW-1185">Reference proteome</keyword>
<dbReference type="Proteomes" id="UP000265520">
    <property type="component" value="Unassembled WGS sequence"/>
</dbReference>
<sequence length="37" mass="4282">MPLFSSVPARKVRQPKEKPRKVWRRGSMVGSPSSREE</sequence>